<evidence type="ECO:0000313" key="2">
    <source>
        <dbReference type="WBParaSite" id="Hba_15283"/>
    </source>
</evidence>
<reference evidence="2" key="1">
    <citation type="submission" date="2016-11" db="UniProtKB">
        <authorList>
            <consortium name="WormBaseParasite"/>
        </authorList>
    </citation>
    <scope>IDENTIFICATION</scope>
</reference>
<accession>A0A1I7XCB5</accession>
<organism evidence="1 2">
    <name type="scientific">Heterorhabditis bacteriophora</name>
    <name type="common">Entomopathogenic nematode worm</name>
    <dbReference type="NCBI Taxonomy" id="37862"/>
    <lineage>
        <taxon>Eukaryota</taxon>
        <taxon>Metazoa</taxon>
        <taxon>Ecdysozoa</taxon>
        <taxon>Nematoda</taxon>
        <taxon>Chromadorea</taxon>
        <taxon>Rhabditida</taxon>
        <taxon>Rhabditina</taxon>
        <taxon>Rhabditomorpha</taxon>
        <taxon>Strongyloidea</taxon>
        <taxon>Heterorhabditidae</taxon>
        <taxon>Heterorhabditis</taxon>
    </lineage>
</organism>
<sequence length="67" mass="7368">MPWLGDTKDPIMRVSVYLVLTWAGSDAILLKETMDALGASVKTIIRKRAKTGMEEVASPIYLFVGVL</sequence>
<protein>
    <submittedName>
        <fullName evidence="2">BRCT domain-containing protein</fullName>
    </submittedName>
</protein>
<proteinExistence type="predicted"/>
<dbReference type="WBParaSite" id="Hba_15283">
    <property type="protein sequence ID" value="Hba_15283"/>
    <property type="gene ID" value="Hba_15283"/>
</dbReference>
<evidence type="ECO:0000313" key="1">
    <source>
        <dbReference type="Proteomes" id="UP000095283"/>
    </source>
</evidence>
<dbReference type="AlphaFoldDB" id="A0A1I7XCB5"/>
<keyword evidence="1" id="KW-1185">Reference proteome</keyword>
<dbReference type="Proteomes" id="UP000095283">
    <property type="component" value="Unplaced"/>
</dbReference>
<name>A0A1I7XCB5_HETBA</name>